<reference evidence="2" key="1">
    <citation type="journal article" date="2013" name="Genome Announc.">
        <title>Complete Chromosome Sequence of Carnobacterium maltaromaticum LMA 28.</title>
        <authorList>
            <person name="Cailliez-Grimal C."/>
            <person name="Chaillou S."/>
            <person name="Anba-Mondoloni J."/>
            <person name="Loux V."/>
            <person name="Afzal M.I."/>
            <person name="Rahman A."/>
            <person name="Kergourlay G."/>
            <person name="Champomier-Verges M.C."/>
            <person name="Zagorec M."/>
            <person name="Dalgaard P."/>
            <person name="Leisner J.J."/>
            <person name="Prevost H."/>
            <person name="Revol-Junelles A.M."/>
            <person name="Borges F."/>
        </authorList>
    </citation>
    <scope>NUCLEOTIDE SEQUENCE</scope>
    <source>
        <strain evidence="2">LMA28</strain>
    </source>
</reference>
<organism evidence="1 2">
    <name type="scientific">Carnobacterium maltaromaticum LMA28</name>
    <dbReference type="NCBI Taxonomy" id="1234679"/>
    <lineage>
        <taxon>Bacteria</taxon>
        <taxon>Bacillati</taxon>
        <taxon>Bacillota</taxon>
        <taxon>Bacilli</taxon>
        <taxon>Lactobacillales</taxon>
        <taxon>Carnobacteriaceae</taxon>
        <taxon>Carnobacterium</taxon>
    </lineage>
</organism>
<dbReference type="OrthoDB" id="2448863at2"/>
<dbReference type="RefSeq" id="WP_016356572.1">
    <property type="nucleotide sequence ID" value="NC_019425.2"/>
</dbReference>
<gene>
    <name evidence="1" type="ORF">BN424_2655</name>
</gene>
<proteinExistence type="predicted"/>
<dbReference type="InterPro" id="IPR036283">
    <property type="entry name" value="NOB1_Zf-like_sf"/>
</dbReference>
<evidence type="ECO:0000313" key="2">
    <source>
        <dbReference type="Proteomes" id="UP000000212"/>
    </source>
</evidence>
<evidence type="ECO:0000313" key="1">
    <source>
        <dbReference type="EMBL" id="CCO12094.2"/>
    </source>
</evidence>
<accession>K8E5V6</accession>
<dbReference type="SUPFAM" id="SSF144206">
    <property type="entry name" value="NOB1 zinc finger-like"/>
    <property type="match status" value="1"/>
</dbReference>
<protein>
    <submittedName>
        <fullName evidence="1">Uncharacterized protein</fullName>
    </submittedName>
</protein>
<dbReference type="Proteomes" id="UP000000212">
    <property type="component" value="Chromosome"/>
</dbReference>
<name>K8E5V6_CARML</name>
<dbReference type="AlphaFoldDB" id="K8E5V6"/>
<dbReference type="EMBL" id="HE999757">
    <property type="protein sequence ID" value="CCO12094.2"/>
    <property type="molecule type" value="Genomic_DNA"/>
</dbReference>
<dbReference type="KEGG" id="cml:BN424_2655"/>
<sequence length="125" mass="14220">MKNQEKKTSTPEEVTIQCANCKKTNHNEGAIFCTNCGNKLEFTPDEILLPLLKFASSLHELTQDYINGILSQFKTEKEAKDYHKEVSASFRNNYKELANADGDLSKHNFDIAVVLLIGFMIFEEE</sequence>
<dbReference type="HOGENOM" id="CLU_1988609_0_0_9"/>
<keyword evidence="2" id="KW-1185">Reference proteome</keyword>